<evidence type="ECO:0000313" key="2">
    <source>
        <dbReference type="EMBL" id="AEE44705.1"/>
    </source>
</evidence>
<evidence type="ECO:0000313" key="3">
    <source>
        <dbReference type="Proteomes" id="UP000008460"/>
    </source>
</evidence>
<keyword evidence="2" id="KW-0223">Dioxygenase</keyword>
<feature type="domain" description="VOC" evidence="1">
    <location>
        <begin position="4"/>
        <end position="143"/>
    </location>
</feature>
<dbReference type="GO" id="GO:0051213">
    <property type="term" value="F:dioxygenase activity"/>
    <property type="evidence" value="ECO:0007669"/>
    <property type="project" value="UniProtKB-KW"/>
</dbReference>
<dbReference type="Pfam" id="PF00903">
    <property type="entry name" value="Glyoxalase"/>
    <property type="match status" value="1"/>
</dbReference>
<gene>
    <name evidence="2" type="ordered locus">Celf_0565</name>
</gene>
<dbReference type="STRING" id="590998.Celf_0565"/>
<dbReference type="PROSITE" id="PS51819">
    <property type="entry name" value="VOC"/>
    <property type="match status" value="1"/>
</dbReference>
<dbReference type="InterPro" id="IPR004360">
    <property type="entry name" value="Glyas_Fos-R_dOase_dom"/>
</dbReference>
<protein>
    <submittedName>
        <fullName evidence="2">Glyoxalase/bleomycin resistance protein/dioxygenase</fullName>
    </submittedName>
</protein>
<dbReference type="InterPro" id="IPR029068">
    <property type="entry name" value="Glyas_Bleomycin-R_OHBP_Dase"/>
</dbReference>
<dbReference type="InterPro" id="IPR037523">
    <property type="entry name" value="VOC_core"/>
</dbReference>
<keyword evidence="3" id="KW-1185">Reference proteome</keyword>
<accession>F4GY37</accession>
<organism evidence="2 3">
    <name type="scientific">Cellulomonas fimi (strain ATCC 484 / DSM 20113 / JCM 1341 / CCUG 24087 / LMG 16345 / NBRC 15513 / NCIMB 8980 / NCTC 7547 / NRS-133)</name>
    <dbReference type="NCBI Taxonomy" id="590998"/>
    <lineage>
        <taxon>Bacteria</taxon>
        <taxon>Bacillati</taxon>
        <taxon>Actinomycetota</taxon>
        <taxon>Actinomycetes</taxon>
        <taxon>Micrococcales</taxon>
        <taxon>Cellulomonadaceae</taxon>
        <taxon>Cellulomonas</taxon>
    </lineage>
</organism>
<dbReference type="SUPFAM" id="SSF54593">
    <property type="entry name" value="Glyoxalase/Bleomycin resistance protein/Dihydroxybiphenyl dioxygenase"/>
    <property type="match status" value="1"/>
</dbReference>
<keyword evidence="2" id="KW-0560">Oxidoreductase</keyword>
<evidence type="ECO:0000259" key="1">
    <source>
        <dbReference type="PROSITE" id="PS51819"/>
    </source>
</evidence>
<reference evidence="2 3" key="1">
    <citation type="submission" date="2011-04" db="EMBL/GenBank/DDBJ databases">
        <title>Complete sequence of Cellulomonas fimi ATCC 484.</title>
        <authorList>
            <consortium name="US DOE Joint Genome Institute"/>
            <person name="Lucas S."/>
            <person name="Han J."/>
            <person name="Lapidus A."/>
            <person name="Cheng J.-F."/>
            <person name="Goodwin L."/>
            <person name="Pitluck S."/>
            <person name="Peters L."/>
            <person name="Chertkov O."/>
            <person name="Detter J.C."/>
            <person name="Han C."/>
            <person name="Tapia R."/>
            <person name="Land M."/>
            <person name="Hauser L."/>
            <person name="Kyrpides N."/>
            <person name="Ivanova N."/>
            <person name="Ovchinnikova G."/>
            <person name="Pagani I."/>
            <person name="Mead D."/>
            <person name="Brumm P."/>
            <person name="Woyke T."/>
        </authorList>
    </citation>
    <scope>NUCLEOTIDE SEQUENCE [LARGE SCALE GENOMIC DNA]</scope>
    <source>
        <strain evidence="3">ATCC 484 / DSM 20113 / JCM 1341 / NBRC 15513 / NCIMB 8980 / NCTC 7547</strain>
    </source>
</reference>
<sequence length="144" mass="15065">MHVRVHRAFLPHLDPAASLALYRDVLGLEVREDVGSGSLRWLTFAPAAPSDEASGSGGAALVLGPPIASHGVTQAEHRTVRELMAKGVYATVSLATGDLAGAFARVEACDVVDLLQEPARRPFGGVDFAFLDPAGNVVRVVEAP</sequence>
<dbReference type="HOGENOM" id="CLU_046006_10_0_11"/>
<dbReference type="Proteomes" id="UP000008460">
    <property type="component" value="Chromosome"/>
</dbReference>
<dbReference type="RefSeq" id="WP_013769734.1">
    <property type="nucleotide sequence ID" value="NC_015514.1"/>
</dbReference>
<dbReference type="EMBL" id="CP002666">
    <property type="protein sequence ID" value="AEE44705.1"/>
    <property type="molecule type" value="Genomic_DNA"/>
</dbReference>
<name>F4GY37_CELFA</name>
<proteinExistence type="predicted"/>
<dbReference type="Gene3D" id="3.10.180.10">
    <property type="entry name" value="2,3-Dihydroxybiphenyl 1,2-Dioxygenase, domain 1"/>
    <property type="match status" value="1"/>
</dbReference>
<dbReference type="eggNOG" id="COG0346">
    <property type="taxonomic scope" value="Bacteria"/>
</dbReference>
<dbReference type="AlphaFoldDB" id="F4GY37"/>
<dbReference type="KEGG" id="cfi:Celf_0565"/>